<dbReference type="RefSeq" id="WP_353650747.1">
    <property type="nucleotide sequence ID" value="NZ_CP159218.1"/>
</dbReference>
<evidence type="ECO:0000259" key="1">
    <source>
        <dbReference type="Pfam" id="PF11716"/>
    </source>
</evidence>
<dbReference type="InterPro" id="IPR024344">
    <property type="entry name" value="MDMPI_metal-binding"/>
</dbReference>
<dbReference type="InterPro" id="IPR034660">
    <property type="entry name" value="DinB/YfiT-like"/>
</dbReference>
<feature type="domain" description="Mycothiol-dependent maleylpyruvate isomerase metal-binding" evidence="1">
    <location>
        <begin position="12"/>
        <end position="148"/>
    </location>
</feature>
<dbReference type="GO" id="GO:0016853">
    <property type="term" value="F:isomerase activity"/>
    <property type="evidence" value="ECO:0007669"/>
    <property type="project" value="UniProtKB-KW"/>
</dbReference>
<gene>
    <name evidence="2" type="ORF">ABLG96_07525</name>
</gene>
<sequence>MTVPTEEITGCRIAHDRLHVTVGTLDPDRLQAPSLLPDWTIGHLLAHLVGNGESVIRRLNGAIDGEQVEMYVGGREGRNAFIAEFSGAPLEELTDRLRHVDETIDTLLDGLDPDIWDVAVLSRDDVPVLAGDLPFQRWREVEIHLVDLGLGHTPADWSPELVERMLPGLIGDLRSRAEPAALAGWLVGRAPAPELGAWL</sequence>
<dbReference type="GO" id="GO:0046872">
    <property type="term" value="F:metal ion binding"/>
    <property type="evidence" value="ECO:0007669"/>
    <property type="project" value="InterPro"/>
</dbReference>
<organism evidence="2">
    <name type="scientific">Nakamurella sp. A5-74</name>
    <dbReference type="NCBI Taxonomy" id="3158264"/>
    <lineage>
        <taxon>Bacteria</taxon>
        <taxon>Bacillati</taxon>
        <taxon>Actinomycetota</taxon>
        <taxon>Actinomycetes</taxon>
        <taxon>Nakamurellales</taxon>
        <taxon>Nakamurellaceae</taxon>
        <taxon>Nakamurella</taxon>
    </lineage>
</organism>
<dbReference type="Pfam" id="PF11716">
    <property type="entry name" value="MDMPI_N"/>
    <property type="match status" value="1"/>
</dbReference>
<proteinExistence type="predicted"/>
<dbReference type="SUPFAM" id="SSF109854">
    <property type="entry name" value="DinB/YfiT-like putative metalloenzymes"/>
    <property type="match status" value="1"/>
</dbReference>
<dbReference type="AlphaFoldDB" id="A0AAU8DV49"/>
<evidence type="ECO:0000313" key="2">
    <source>
        <dbReference type="EMBL" id="XCG65136.1"/>
    </source>
</evidence>
<protein>
    <submittedName>
        <fullName evidence="2">Maleylpyruvate isomerase family mycothiol-dependent enzyme</fullName>
    </submittedName>
</protein>
<dbReference type="Gene3D" id="1.20.120.450">
    <property type="entry name" value="dinb family like domain"/>
    <property type="match status" value="1"/>
</dbReference>
<dbReference type="NCBIfam" id="TIGR03083">
    <property type="entry name" value="maleylpyruvate isomerase family mycothiol-dependent enzyme"/>
    <property type="match status" value="1"/>
</dbReference>
<accession>A0AAU8DV49</accession>
<dbReference type="EMBL" id="CP159218">
    <property type="protein sequence ID" value="XCG65136.1"/>
    <property type="molecule type" value="Genomic_DNA"/>
</dbReference>
<reference evidence="2" key="1">
    <citation type="submission" date="2024-05" db="EMBL/GenBank/DDBJ databases">
        <authorList>
            <person name="Cai S.Y."/>
            <person name="Jin L.M."/>
            <person name="Li H.R."/>
        </authorList>
    </citation>
    <scope>NUCLEOTIDE SEQUENCE</scope>
    <source>
        <strain evidence="2">A5-74</strain>
    </source>
</reference>
<dbReference type="InterPro" id="IPR017517">
    <property type="entry name" value="Maleyloyr_isom"/>
</dbReference>
<keyword evidence="2" id="KW-0413">Isomerase</keyword>
<name>A0AAU8DV49_9ACTN</name>